<reference evidence="1 2" key="1">
    <citation type="journal article" date="2011" name="J. Bacteriol.">
        <title>Genome sequence of the nonpathogenic Listeria monocytogenes serovar 4a strain M7.</title>
        <authorList>
            <person name="Chen J."/>
            <person name="Xia Y."/>
            <person name="Cheng C."/>
            <person name="Fang C."/>
            <person name="Shan Y."/>
            <person name="Jin G."/>
            <person name="Fang W."/>
        </authorList>
    </citation>
    <scope>NUCLEOTIDE SEQUENCE [LARGE SCALE GENOMIC DNA]</scope>
    <source>
        <strain evidence="1 2">M7</strain>
    </source>
</reference>
<sequence>MRKIPIFTVLVAILLFGGYYLYQHASSKVDVTFNFVVDKKSKDNTITGKIDGAGNKSITLPLSEESWDAVKKGNRYNVEATFYNKNKISSSEAKELDGPFWSNDSNRGLLVNKVHVENIQELSDDF</sequence>
<gene>
    <name evidence="1" type="ordered locus">LMM7_1604</name>
</gene>
<evidence type="ECO:0000313" key="1">
    <source>
        <dbReference type="EMBL" id="AEH92609.1"/>
    </source>
</evidence>
<name>A0A0E0UWA2_LISMM</name>
<dbReference type="KEGG" id="lmq:LMM7_1604"/>
<dbReference type="AlphaFoldDB" id="A0A0E0UWA2"/>
<dbReference type="RefSeq" id="WP_003730162.1">
    <property type="nucleotide sequence ID" value="NC_017537.1"/>
</dbReference>
<organism evidence="1 2">
    <name type="scientific">Listeria monocytogenes serotype 4a (strain M7)</name>
    <dbReference type="NCBI Taxonomy" id="1030009"/>
    <lineage>
        <taxon>Bacteria</taxon>
        <taxon>Bacillati</taxon>
        <taxon>Bacillota</taxon>
        <taxon>Bacilli</taxon>
        <taxon>Bacillales</taxon>
        <taxon>Listeriaceae</taxon>
        <taxon>Listeria</taxon>
    </lineage>
</organism>
<dbReference type="HOGENOM" id="CLU_2163741_0_0_9"/>
<evidence type="ECO:0000313" key="2">
    <source>
        <dbReference type="Proteomes" id="UP000000486"/>
    </source>
</evidence>
<dbReference type="EMBL" id="CP002816">
    <property type="protein sequence ID" value="AEH92609.1"/>
    <property type="molecule type" value="Genomic_DNA"/>
</dbReference>
<protein>
    <submittedName>
        <fullName evidence="1">Uncharacterized protein</fullName>
    </submittedName>
</protein>
<accession>A0A0E0UWA2</accession>
<proteinExistence type="predicted"/>
<dbReference type="Proteomes" id="UP000000486">
    <property type="component" value="Chromosome"/>
</dbReference>
<dbReference type="PATRIC" id="fig|1030009.3.peg.1592"/>